<name>A0A820HD62_9BILA</name>
<dbReference type="EMBL" id="CAJOAY010015575">
    <property type="protein sequence ID" value="CAF4291073.1"/>
    <property type="molecule type" value="Genomic_DNA"/>
</dbReference>
<evidence type="ECO:0000313" key="1">
    <source>
        <dbReference type="EMBL" id="CAF4291073.1"/>
    </source>
</evidence>
<protein>
    <submittedName>
        <fullName evidence="1">Uncharacterized protein</fullName>
    </submittedName>
</protein>
<sequence>SRESDKIILTAPINKPITTNDSKQNDDLENDKEVNKIIPGGELYFYLKNFLKQYSSVSLTNGFSKYSTYVESDGVIVVL</sequence>
<accession>A0A820HD62</accession>
<proteinExistence type="predicted"/>
<reference evidence="1" key="1">
    <citation type="submission" date="2021-02" db="EMBL/GenBank/DDBJ databases">
        <authorList>
            <person name="Nowell W R."/>
        </authorList>
    </citation>
    <scope>NUCLEOTIDE SEQUENCE</scope>
</reference>
<evidence type="ECO:0000313" key="2">
    <source>
        <dbReference type="Proteomes" id="UP000663881"/>
    </source>
</evidence>
<organism evidence="1 2">
    <name type="scientific">Adineta steineri</name>
    <dbReference type="NCBI Taxonomy" id="433720"/>
    <lineage>
        <taxon>Eukaryota</taxon>
        <taxon>Metazoa</taxon>
        <taxon>Spiralia</taxon>
        <taxon>Gnathifera</taxon>
        <taxon>Rotifera</taxon>
        <taxon>Eurotatoria</taxon>
        <taxon>Bdelloidea</taxon>
        <taxon>Adinetida</taxon>
        <taxon>Adinetidae</taxon>
        <taxon>Adineta</taxon>
    </lineage>
</organism>
<dbReference type="Proteomes" id="UP000663881">
    <property type="component" value="Unassembled WGS sequence"/>
</dbReference>
<dbReference type="AlphaFoldDB" id="A0A820HD62"/>
<gene>
    <name evidence="1" type="ORF">OKA104_LOCUS45697</name>
</gene>
<comment type="caution">
    <text evidence="1">The sequence shown here is derived from an EMBL/GenBank/DDBJ whole genome shotgun (WGS) entry which is preliminary data.</text>
</comment>
<feature type="non-terminal residue" evidence="1">
    <location>
        <position position="1"/>
    </location>
</feature>